<evidence type="ECO:0000313" key="3">
    <source>
        <dbReference type="EMBL" id="SUB93816.1"/>
    </source>
</evidence>
<proteinExistence type="predicted"/>
<feature type="domain" description="Lipocalin-like" evidence="2">
    <location>
        <begin position="21"/>
        <end position="153"/>
    </location>
</feature>
<name>A0A379EBN5_9BACT</name>
<keyword evidence="1" id="KW-0732">Signal</keyword>
<dbReference type="Pfam" id="PF16585">
    <property type="entry name" value="Lipocalin_8"/>
    <property type="match status" value="1"/>
</dbReference>
<feature type="signal peptide" evidence="1">
    <location>
        <begin position="1"/>
        <end position="28"/>
    </location>
</feature>
<evidence type="ECO:0000259" key="2">
    <source>
        <dbReference type="Pfam" id="PF16585"/>
    </source>
</evidence>
<sequence>MNQKMNRTKVLSFVFPLLALLFSSCSLETDNDAGRLEGMWHLVRIDNLTAGTTEDLNSKTVFWSFQARLLELEEKKGTHSSYLYRFSIDGDRLTLSSPYLYDRENGDRPLSAYEPALAFFGIRTLVPAFRIEQVRKGRMILNDGSARLCFDKF</sequence>
<dbReference type="EMBL" id="UGTM01000002">
    <property type="protein sequence ID" value="SUB93816.1"/>
    <property type="molecule type" value="Genomic_DNA"/>
</dbReference>
<gene>
    <name evidence="3" type="ORF">NCTC13067_01668</name>
</gene>
<dbReference type="InterPro" id="IPR024311">
    <property type="entry name" value="Lipocalin-like"/>
</dbReference>
<evidence type="ECO:0000313" key="4">
    <source>
        <dbReference type="Proteomes" id="UP000255469"/>
    </source>
</evidence>
<dbReference type="Gene3D" id="2.40.128.280">
    <property type="match status" value="1"/>
</dbReference>
<dbReference type="Proteomes" id="UP000255469">
    <property type="component" value="Unassembled WGS sequence"/>
</dbReference>
<protein>
    <recommendedName>
        <fullName evidence="2">Lipocalin-like domain-containing protein</fullName>
    </recommendedName>
</protein>
<reference evidence="3 4" key="1">
    <citation type="submission" date="2018-06" db="EMBL/GenBank/DDBJ databases">
        <authorList>
            <consortium name="Pathogen Informatics"/>
            <person name="Doyle S."/>
        </authorList>
    </citation>
    <scope>NUCLEOTIDE SEQUENCE [LARGE SCALE GENOMIC DNA]</scope>
    <source>
        <strain evidence="3 4">NCTC13067</strain>
    </source>
</reference>
<organism evidence="3 4">
    <name type="scientific">Prevotella denticola</name>
    <dbReference type="NCBI Taxonomy" id="28129"/>
    <lineage>
        <taxon>Bacteria</taxon>
        <taxon>Pseudomonadati</taxon>
        <taxon>Bacteroidota</taxon>
        <taxon>Bacteroidia</taxon>
        <taxon>Bacteroidales</taxon>
        <taxon>Prevotellaceae</taxon>
        <taxon>Prevotella</taxon>
    </lineage>
</organism>
<accession>A0A379EBN5</accession>
<feature type="chain" id="PRO_5016978875" description="Lipocalin-like domain-containing protein" evidence="1">
    <location>
        <begin position="29"/>
        <end position="153"/>
    </location>
</feature>
<evidence type="ECO:0000256" key="1">
    <source>
        <dbReference type="SAM" id="SignalP"/>
    </source>
</evidence>
<dbReference type="PROSITE" id="PS51257">
    <property type="entry name" value="PROKAR_LIPOPROTEIN"/>
    <property type="match status" value="1"/>
</dbReference>
<dbReference type="AlphaFoldDB" id="A0A379EBN5"/>